<proteinExistence type="predicted"/>
<protein>
    <submittedName>
        <fullName evidence="1">Uncharacterized protein</fullName>
    </submittedName>
</protein>
<evidence type="ECO:0000313" key="1">
    <source>
        <dbReference type="EMBL" id="CAE4570215.1"/>
    </source>
</evidence>
<dbReference type="EMBL" id="HBNR01015085">
    <property type="protein sequence ID" value="CAE4570215.1"/>
    <property type="molecule type" value="Transcribed_RNA"/>
</dbReference>
<organism evidence="1">
    <name type="scientific">Alexandrium monilatum</name>
    <dbReference type="NCBI Taxonomy" id="311494"/>
    <lineage>
        <taxon>Eukaryota</taxon>
        <taxon>Sar</taxon>
        <taxon>Alveolata</taxon>
        <taxon>Dinophyceae</taxon>
        <taxon>Gonyaulacales</taxon>
        <taxon>Pyrocystaceae</taxon>
        <taxon>Alexandrium</taxon>
    </lineage>
</organism>
<gene>
    <name evidence="1" type="ORF">AMON00008_LOCUS9834</name>
</gene>
<dbReference type="AlphaFoldDB" id="A0A7S4V0Z3"/>
<accession>A0A7S4V0Z3</accession>
<sequence length="256" mass="27262">MGLPAPALSISVQRTYKLLPYFYPLLQPMALLRITRRRTSENKAARKTAALYAAVFMSSVIAGEGSAAVPPMATTQRDLRLASVDASSALQTEDLRLASVDASSALQTEDLRSAPVDASSALQTEVMVRSASYTAGPGSAAHLEHDMPEQAPCNAVMRLLNTLIFIAAAHGLKQWGQPVVDGFLGSLAKQSPDKAGRAQEDETEDLTVNAAAEPICPAYDNHHDAGESAQRASACATVRDDSTDVSAFLIAWDCFR</sequence>
<reference evidence="1" key="1">
    <citation type="submission" date="2021-01" db="EMBL/GenBank/DDBJ databases">
        <authorList>
            <person name="Corre E."/>
            <person name="Pelletier E."/>
            <person name="Niang G."/>
            <person name="Scheremetjew M."/>
            <person name="Finn R."/>
            <person name="Kale V."/>
            <person name="Holt S."/>
            <person name="Cochrane G."/>
            <person name="Meng A."/>
            <person name="Brown T."/>
            <person name="Cohen L."/>
        </authorList>
    </citation>
    <scope>NUCLEOTIDE SEQUENCE</scope>
    <source>
        <strain evidence="1">CCMP3105</strain>
    </source>
</reference>
<name>A0A7S4V0Z3_9DINO</name>